<dbReference type="PANTHER" id="PTHR28060">
    <property type="entry name" value="ATP SYNTHASE SUBUNIT J, MITOCHONDRIAL"/>
    <property type="match status" value="1"/>
</dbReference>
<dbReference type="InterPro" id="IPR006995">
    <property type="entry name" value="ATP_synth_F0_jsu"/>
</dbReference>
<keyword evidence="3" id="KW-1185">Reference proteome</keyword>
<accession>A0ABR1EZY4</accession>
<sequence>MAQPAIFGSFLGWKKYPTPIVKPLWPFMVGAAITYYAIGKAADVMMDTDEFKNDPRNPKLAKGH</sequence>
<keyword evidence="1" id="KW-1133">Transmembrane helix</keyword>
<evidence type="ECO:0000313" key="2">
    <source>
        <dbReference type="EMBL" id="KAK7203112.1"/>
    </source>
</evidence>
<dbReference type="RefSeq" id="XP_064766145.1">
    <property type="nucleotide sequence ID" value="XM_064914307.1"/>
</dbReference>
<reference evidence="2 3" key="1">
    <citation type="submission" date="2024-03" db="EMBL/GenBank/DDBJ databases">
        <title>Genome-scale model development and genomic sequencing of the oleaginous clade Lipomyces.</title>
        <authorList>
            <consortium name="Lawrence Berkeley National Laboratory"/>
            <person name="Czajka J.J."/>
            <person name="Han Y."/>
            <person name="Kim J."/>
            <person name="Mondo S.J."/>
            <person name="Hofstad B.A."/>
            <person name="Robles A."/>
            <person name="Haridas S."/>
            <person name="Riley R."/>
            <person name="LaButti K."/>
            <person name="Pangilinan J."/>
            <person name="Andreopoulos W."/>
            <person name="Lipzen A."/>
            <person name="Yan J."/>
            <person name="Wang M."/>
            <person name="Ng V."/>
            <person name="Grigoriev I.V."/>
            <person name="Spatafora J.W."/>
            <person name="Magnuson J.K."/>
            <person name="Baker S.E."/>
            <person name="Pomraning K.R."/>
        </authorList>
    </citation>
    <scope>NUCLEOTIDE SEQUENCE [LARGE SCALE GENOMIC DNA]</scope>
    <source>
        <strain evidence="2 3">Phaff 52-87</strain>
    </source>
</reference>
<dbReference type="Proteomes" id="UP001498771">
    <property type="component" value="Unassembled WGS sequence"/>
</dbReference>
<evidence type="ECO:0000256" key="1">
    <source>
        <dbReference type="SAM" id="Phobius"/>
    </source>
</evidence>
<comment type="caution">
    <text evidence="2">The sequence shown here is derived from an EMBL/GenBank/DDBJ whole genome shotgun (WGS) entry which is preliminary data.</text>
</comment>
<dbReference type="Pfam" id="PF04911">
    <property type="entry name" value="ATP-synt_J"/>
    <property type="match status" value="1"/>
</dbReference>
<keyword evidence="1" id="KW-0812">Transmembrane</keyword>
<protein>
    <submittedName>
        <fullName evidence="2">ATP synthase subunit J, mitochondrial</fullName>
    </submittedName>
</protein>
<name>A0ABR1EZY4_9ASCO</name>
<proteinExistence type="predicted"/>
<feature type="transmembrane region" description="Helical" evidence="1">
    <location>
        <begin position="20"/>
        <end position="38"/>
    </location>
</feature>
<gene>
    <name evidence="2" type="ORF">BZA70DRAFT_291551</name>
</gene>
<keyword evidence="1" id="KW-0472">Membrane</keyword>
<evidence type="ECO:0000313" key="3">
    <source>
        <dbReference type="Proteomes" id="UP001498771"/>
    </source>
</evidence>
<dbReference type="PANTHER" id="PTHR28060:SF1">
    <property type="entry name" value="ATP SYNTHASE SUBUNIT J, MITOCHONDRIAL"/>
    <property type="match status" value="1"/>
</dbReference>
<dbReference type="GeneID" id="90039819"/>
<dbReference type="EMBL" id="JBBJBU010000013">
    <property type="protein sequence ID" value="KAK7203112.1"/>
    <property type="molecule type" value="Genomic_DNA"/>
</dbReference>
<organism evidence="2 3">
    <name type="scientific">Myxozyma melibiosi</name>
    <dbReference type="NCBI Taxonomy" id="54550"/>
    <lineage>
        <taxon>Eukaryota</taxon>
        <taxon>Fungi</taxon>
        <taxon>Dikarya</taxon>
        <taxon>Ascomycota</taxon>
        <taxon>Saccharomycotina</taxon>
        <taxon>Lipomycetes</taxon>
        <taxon>Lipomycetales</taxon>
        <taxon>Lipomycetaceae</taxon>
        <taxon>Myxozyma</taxon>
    </lineage>
</organism>